<feature type="domain" description="NACHT-NTPase and P-loop NTPases N-terminal" evidence="2">
    <location>
        <begin position="11"/>
        <end position="133"/>
    </location>
</feature>
<reference evidence="4" key="1">
    <citation type="journal article" date="2020" name="Stud. Mycol.">
        <title>101 Dothideomycetes genomes: a test case for predicting lifestyles and emergence of pathogens.</title>
        <authorList>
            <person name="Haridas S."/>
            <person name="Albert R."/>
            <person name="Binder M."/>
            <person name="Bloem J."/>
            <person name="Labutti K."/>
            <person name="Salamov A."/>
            <person name="Andreopoulos B."/>
            <person name="Baker S."/>
            <person name="Barry K."/>
            <person name="Bills G."/>
            <person name="Bluhm B."/>
            <person name="Cannon C."/>
            <person name="Castanera R."/>
            <person name="Culley D."/>
            <person name="Daum C."/>
            <person name="Ezra D."/>
            <person name="Gonzalez J."/>
            <person name="Henrissat B."/>
            <person name="Kuo A."/>
            <person name="Liang C."/>
            <person name="Lipzen A."/>
            <person name="Lutzoni F."/>
            <person name="Magnuson J."/>
            <person name="Mondo S."/>
            <person name="Nolan M."/>
            <person name="Ohm R."/>
            <person name="Pangilinan J."/>
            <person name="Park H.-J."/>
            <person name="Ramirez L."/>
            <person name="Alfaro M."/>
            <person name="Sun H."/>
            <person name="Tritt A."/>
            <person name="Yoshinaga Y."/>
            <person name="Zwiers L.-H."/>
            <person name="Turgeon B."/>
            <person name="Goodwin S."/>
            <person name="Spatafora J."/>
            <person name="Crous P."/>
            <person name="Grigoriev I."/>
        </authorList>
    </citation>
    <scope>NUCLEOTIDE SEQUENCE</scope>
    <source>
        <strain evidence="4">CBS 123094</strain>
    </source>
</reference>
<dbReference type="SUPFAM" id="SSF48452">
    <property type="entry name" value="TPR-like"/>
    <property type="match status" value="1"/>
</dbReference>
<evidence type="ECO:0000313" key="4">
    <source>
        <dbReference type="EMBL" id="KAF2000044.1"/>
    </source>
</evidence>
<dbReference type="InterPro" id="IPR002182">
    <property type="entry name" value="NB-ARC"/>
</dbReference>
<evidence type="ECO:0008006" key="6">
    <source>
        <dbReference type="Google" id="ProtNLM"/>
    </source>
</evidence>
<feature type="domain" description="DUF7779" evidence="3">
    <location>
        <begin position="427"/>
        <end position="502"/>
    </location>
</feature>
<dbReference type="SUPFAM" id="SSF52540">
    <property type="entry name" value="P-loop containing nucleoside triphosphate hydrolases"/>
    <property type="match status" value="1"/>
</dbReference>
<evidence type="ECO:0000313" key="5">
    <source>
        <dbReference type="Proteomes" id="UP000799779"/>
    </source>
</evidence>
<name>A0A6A5WGI5_9PLEO</name>
<dbReference type="Pfam" id="PF17107">
    <property type="entry name" value="SesA"/>
    <property type="match status" value="1"/>
</dbReference>
<dbReference type="Pfam" id="PF00931">
    <property type="entry name" value="NB-ARC"/>
    <property type="match status" value="1"/>
</dbReference>
<evidence type="ECO:0000259" key="2">
    <source>
        <dbReference type="Pfam" id="PF17107"/>
    </source>
</evidence>
<sequence length="798" mass="90749">MAEALAVVSVVASIVQLVDVGTRIITRLDDYRARAGELPEAFRHIKVLIHPLLDALRRRNQIINSGLVPNQPICIAIDELKTQIEGLEKLVTKALPAPGATRAERTLKAFGSIRYDGKVEKIGAVIDRYIRVLTFDAVATGYEIPKIEQFRPSPSSNVPFRRDPDYVDRDIFESIDQICREPASRAAIVGLGGVGKSQLAVEYSYKMRDRSPTTWIFWVHAGTTAKLEEGYRNIAERVQLSGWDQPNANIMQLVSKWLSDDANGFWLMILDNLDELNPFCSLQDDKPDLLEYLPQSSNGSVLITSRSKDVSFRIVGSYHDIIEVGPMERHHALALLKNKLPDGYIQSDADELISELDCMPLAISQATAFIAQMTPRFTVAKYLESLRKCDEDRTKLLAKDMPDLRRDGQSSNSIITTWHISFEHIRRACPSAASLLSLMCLFNRQGIPEDLLDGQYGEEGVICNFEEDWAVLTSYSMIKTSTDGDKFEMHRLVQLSTRKWLDLHDELRAWVNRYIHLIKKEFPWPDPQTWGRCEALVPHAQAAIQPENLPDNKELLIEFSDILRCLIKWYGLQGQLSTEEELGRSSLAIISSILGPEHEKTLVVKRLMALALGYQSKYKEAKEMLDEIIITRERRHGKYHPTAYKDLSYLGLLMRKTGDLEASETFLRQALENGEKSVGFENIDILNIAQNLGSTLIAQRRYHDAEILLYRTREVLKRKFGMRHEKTISVEFEIGRLLLLQKKHEEAVKVYGTQLEVMKSIYGNEHIDVTIIGFNIRIARGARVIRKIKAQMGSMDEK</sequence>
<dbReference type="InterPro" id="IPR011990">
    <property type="entry name" value="TPR-like_helical_dom_sf"/>
</dbReference>
<dbReference type="InterPro" id="IPR031352">
    <property type="entry name" value="SesA"/>
</dbReference>
<protein>
    <recommendedName>
        <fullName evidence="6">NACHT-NTPase and P-loop NTPases N-terminal domain-containing protein</fullName>
    </recommendedName>
</protein>
<dbReference type="AlphaFoldDB" id="A0A6A5WGI5"/>
<organism evidence="4 5">
    <name type="scientific">Amniculicola lignicola CBS 123094</name>
    <dbReference type="NCBI Taxonomy" id="1392246"/>
    <lineage>
        <taxon>Eukaryota</taxon>
        <taxon>Fungi</taxon>
        <taxon>Dikarya</taxon>
        <taxon>Ascomycota</taxon>
        <taxon>Pezizomycotina</taxon>
        <taxon>Dothideomycetes</taxon>
        <taxon>Pleosporomycetidae</taxon>
        <taxon>Pleosporales</taxon>
        <taxon>Amniculicolaceae</taxon>
        <taxon>Amniculicola</taxon>
    </lineage>
</organism>
<dbReference type="GO" id="GO:0043531">
    <property type="term" value="F:ADP binding"/>
    <property type="evidence" value="ECO:0007669"/>
    <property type="project" value="InterPro"/>
</dbReference>
<dbReference type="Pfam" id="PF13424">
    <property type="entry name" value="TPR_12"/>
    <property type="match status" value="1"/>
</dbReference>
<gene>
    <name evidence="4" type="ORF">P154DRAFT_576377</name>
</gene>
<evidence type="ECO:0000259" key="1">
    <source>
        <dbReference type="Pfam" id="PF00931"/>
    </source>
</evidence>
<proteinExistence type="predicted"/>
<dbReference type="OrthoDB" id="1658288at2759"/>
<dbReference type="Gene3D" id="3.40.50.300">
    <property type="entry name" value="P-loop containing nucleotide triphosphate hydrolases"/>
    <property type="match status" value="1"/>
</dbReference>
<dbReference type="Gene3D" id="1.25.40.10">
    <property type="entry name" value="Tetratricopeptide repeat domain"/>
    <property type="match status" value="1"/>
</dbReference>
<keyword evidence="5" id="KW-1185">Reference proteome</keyword>
<dbReference type="EMBL" id="ML977591">
    <property type="protein sequence ID" value="KAF2000044.1"/>
    <property type="molecule type" value="Genomic_DNA"/>
</dbReference>
<dbReference type="Pfam" id="PF25000">
    <property type="entry name" value="DUF7779"/>
    <property type="match status" value="1"/>
</dbReference>
<dbReference type="InterPro" id="IPR053137">
    <property type="entry name" value="NLR-like"/>
</dbReference>
<dbReference type="InterPro" id="IPR056681">
    <property type="entry name" value="DUF7779"/>
</dbReference>
<dbReference type="PANTHER" id="PTHR46082:SF6">
    <property type="entry name" value="AAA+ ATPASE DOMAIN-CONTAINING PROTEIN-RELATED"/>
    <property type="match status" value="1"/>
</dbReference>
<evidence type="ECO:0000259" key="3">
    <source>
        <dbReference type="Pfam" id="PF25000"/>
    </source>
</evidence>
<dbReference type="InterPro" id="IPR027417">
    <property type="entry name" value="P-loop_NTPase"/>
</dbReference>
<dbReference type="Proteomes" id="UP000799779">
    <property type="component" value="Unassembled WGS sequence"/>
</dbReference>
<feature type="domain" description="NB-ARC" evidence="1">
    <location>
        <begin position="187"/>
        <end position="339"/>
    </location>
</feature>
<dbReference type="PANTHER" id="PTHR46082">
    <property type="entry name" value="ATP/GTP-BINDING PROTEIN-RELATED"/>
    <property type="match status" value="1"/>
</dbReference>
<accession>A0A6A5WGI5</accession>